<dbReference type="RefSeq" id="WP_280177106.1">
    <property type="nucleotide sequence ID" value="NZ_VLKY01000021.1"/>
</dbReference>
<dbReference type="EMBL" id="VLKY01000021">
    <property type="protein sequence ID" value="TWI48037.1"/>
    <property type="molecule type" value="Genomic_DNA"/>
</dbReference>
<name>A0A562PUB4_9PSED</name>
<evidence type="ECO:0000313" key="2">
    <source>
        <dbReference type="Proteomes" id="UP000316905"/>
    </source>
</evidence>
<dbReference type="AlphaFoldDB" id="A0A562PUB4"/>
<sequence length="41" mass="4683">MDKQSFTEAFAELRARLYRNGALLDEAKANQKRIEAKEKAA</sequence>
<dbReference type="Proteomes" id="UP000316905">
    <property type="component" value="Unassembled WGS sequence"/>
</dbReference>
<protein>
    <submittedName>
        <fullName evidence="1">Uncharacterized protein</fullName>
    </submittedName>
</protein>
<gene>
    <name evidence="1" type="ORF">IQ22_04230</name>
</gene>
<proteinExistence type="predicted"/>
<evidence type="ECO:0000313" key="1">
    <source>
        <dbReference type="EMBL" id="TWI48037.1"/>
    </source>
</evidence>
<organism evidence="1 2">
    <name type="scientific">Pseudomonas duriflava</name>
    <dbReference type="NCBI Taxonomy" id="459528"/>
    <lineage>
        <taxon>Bacteria</taxon>
        <taxon>Pseudomonadati</taxon>
        <taxon>Pseudomonadota</taxon>
        <taxon>Gammaproteobacteria</taxon>
        <taxon>Pseudomonadales</taxon>
        <taxon>Pseudomonadaceae</taxon>
        <taxon>Pseudomonas</taxon>
    </lineage>
</organism>
<accession>A0A562PUB4</accession>
<keyword evidence="2" id="KW-1185">Reference proteome</keyword>
<reference evidence="1 2" key="1">
    <citation type="journal article" date="2015" name="Stand. Genomic Sci.">
        <title>Genomic Encyclopedia of Bacterial and Archaeal Type Strains, Phase III: the genomes of soil and plant-associated and newly described type strains.</title>
        <authorList>
            <person name="Whitman W.B."/>
            <person name="Woyke T."/>
            <person name="Klenk H.P."/>
            <person name="Zhou Y."/>
            <person name="Lilburn T.G."/>
            <person name="Beck B.J."/>
            <person name="De Vos P."/>
            <person name="Vandamme P."/>
            <person name="Eisen J.A."/>
            <person name="Garrity G."/>
            <person name="Hugenholtz P."/>
            <person name="Kyrpides N.C."/>
        </authorList>
    </citation>
    <scope>NUCLEOTIDE SEQUENCE [LARGE SCALE GENOMIC DNA]</scope>
    <source>
        <strain evidence="1 2">CGMCC 1.6858</strain>
    </source>
</reference>
<comment type="caution">
    <text evidence="1">The sequence shown here is derived from an EMBL/GenBank/DDBJ whole genome shotgun (WGS) entry which is preliminary data.</text>
</comment>